<dbReference type="PANTHER" id="PTHR42760">
    <property type="entry name" value="SHORT-CHAIN DEHYDROGENASES/REDUCTASES FAMILY MEMBER"/>
    <property type="match status" value="1"/>
</dbReference>
<organism evidence="3 4">
    <name type="scientific">Gordonia insulae</name>
    <dbReference type="NCBI Taxonomy" id="2420509"/>
    <lineage>
        <taxon>Bacteria</taxon>
        <taxon>Bacillati</taxon>
        <taxon>Actinomycetota</taxon>
        <taxon>Actinomycetes</taxon>
        <taxon>Mycobacteriales</taxon>
        <taxon>Gordoniaceae</taxon>
        <taxon>Gordonia</taxon>
    </lineage>
</organism>
<dbReference type="Proteomes" id="UP000271469">
    <property type="component" value="Chromosome"/>
</dbReference>
<dbReference type="FunFam" id="3.40.50.720:FF:000084">
    <property type="entry name" value="Short-chain dehydrogenase reductase"/>
    <property type="match status" value="1"/>
</dbReference>
<protein>
    <submittedName>
        <fullName evidence="3">Dihydroanticapsin 7-dehydrogenase</fullName>
        <ecNumber evidence="3">1.1.1.385</ecNumber>
    </submittedName>
</protein>
<dbReference type="AlphaFoldDB" id="A0A3G8JMN0"/>
<proteinExistence type="inferred from homology"/>
<dbReference type="InterPro" id="IPR036291">
    <property type="entry name" value="NAD(P)-bd_dom_sf"/>
</dbReference>
<gene>
    <name evidence="3" type="primary">bacC_6</name>
    <name evidence="3" type="ORF">D7316_02844</name>
</gene>
<keyword evidence="2 3" id="KW-0560">Oxidoreductase</keyword>
<dbReference type="PRINTS" id="PR00080">
    <property type="entry name" value="SDRFAMILY"/>
</dbReference>
<reference evidence="3 4" key="1">
    <citation type="submission" date="2018-11" db="EMBL/GenBank/DDBJ databases">
        <title>Gordonia insulae sp. nov., isolated from an island soil.</title>
        <authorList>
            <person name="Kim Y.S."/>
            <person name="Kim S.B."/>
        </authorList>
    </citation>
    <scope>NUCLEOTIDE SEQUENCE [LARGE SCALE GENOMIC DNA]</scope>
    <source>
        <strain evidence="3 4">MMS17-SY073</strain>
    </source>
</reference>
<dbReference type="KEGG" id="gom:D7316_02844"/>
<evidence type="ECO:0000256" key="2">
    <source>
        <dbReference type="ARBA" id="ARBA00023002"/>
    </source>
</evidence>
<dbReference type="EMBL" id="CP033972">
    <property type="protein sequence ID" value="AZG46243.1"/>
    <property type="molecule type" value="Genomic_DNA"/>
</dbReference>
<evidence type="ECO:0000313" key="3">
    <source>
        <dbReference type="EMBL" id="AZG46243.1"/>
    </source>
</evidence>
<dbReference type="RefSeq" id="WP_124708784.1">
    <property type="nucleotide sequence ID" value="NZ_CP033972.1"/>
</dbReference>
<keyword evidence="4" id="KW-1185">Reference proteome</keyword>
<dbReference type="PRINTS" id="PR00081">
    <property type="entry name" value="GDHRDH"/>
</dbReference>
<sequence length="265" mass="27687">MTQRDFALDRRLEGKVAVITGTASGQGREAAIRFAAEGAIVHGCDIDGEGAAHTVAMVEATGGEMHSSHPIDLTDEDSVVGWIEDVGTRHGRIDILYANAGLTTFAPVPEITLEDWRFVMTHEIDLVFLPVRSAWKYLCQSGNASIILIGSTAGVTGSVTNARLAHTASKGAVVAMTRQLAAEGAPHHIRANCISPGMISTPQSEATLLDDGHPMSTIASSIPLGRLGTPTDVVNCAVFLASDEAGYVTGTNLMVDGGWSAVLPG</sequence>
<dbReference type="OrthoDB" id="8959163at2"/>
<dbReference type="PANTHER" id="PTHR42760:SF132">
    <property type="entry name" value="SHORT-CHAIN DEHYDROGENASE_REDUCTASE FAMILY PROTEIN"/>
    <property type="match status" value="1"/>
</dbReference>
<dbReference type="CDD" id="cd05233">
    <property type="entry name" value="SDR_c"/>
    <property type="match status" value="1"/>
</dbReference>
<dbReference type="EC" id="1.1.1.385" evidence="3"/>
<dbReference type="GO" id="GO:0016616">
    <property type="term" value="F:oxidoreductase activity, acting on the CH-OH group of donors, NAD or NADP as acceptor"/>
    <property type="evidence" value="ECO:0007669"/>
    <property type="project" value="TreeGrafter"/>
</dbReference>
<dbReference type="SUPFAM" id="SSF51735">
    <property type="entry name" value="NAD(P)-binding Rossmann-fold domains"/>
    <property type="match status" value="1"/>
</dbReference>
<comment type="similarity">
    <text evidence="1">Belongs to the short-chain dehydrogenases/reductases (SDR) family.</text>
</comment>
<dbReference type="Pfam" id="PF13561">
    <property type="entry name" value="adh_short_C2"/>
    <property type="match status" value="1"/>
</dbReference>
<accession>A0A3G8JMN0</accession>
<dbReference type="InterPro" id="IPR002347">
    <property type="entry name" value="SDR_fam"/>
</dbReference>
<evidence type="ECO:0000256" key="1">
    <source>
        <dbReference type="ARBA" id="ARBA00006484"/>
    </source>
</evidence>
<evidence type="ECO:0000313" key="4">
    <source>
        <dbReference type="Proteomes" id="UP000271469"/>
    </source>
</evidence>
<name>A0A3G8JMN0_9ACTN</name>
<dbReference type="Gene3D" id="3.40.50.720">
    <property type="entry name" value="NAD(P)-binding Rossmann-like Domain"/>
    <property type="match status" value="1"/>
</dbReference>